<dbReference type="EnsemblPlants" id="KQL11842">
    <property type="protein sequence ID" value="KQL11842"/>
    <property type="gene ID" value="SETIT_008865mg"/>
</dbReference>
<sequence>MTMCISLGNLMEYQGVTTQQHELSSNSIT</sequence>
<evidence type="ECO:0000313" key="2">
    <source>
        <dbReference type="Proteomes" id="UP000004995"/>
    </source>
</evidence>
<dbReference type="EMBL" id="AGNK02002653">
    <property type="status" value="NOT_ANNOTATED_CDS"/>
    <property type="molecule type" value="Genomic_DNA"/>
</dbReference>
<dbReference type="HOGENOM" id="CLU_3411205_0_0_1"/>
<evidence type="ECO:0000313" key="1">
    <source>
        <dbReference type="EnsemblPlants" id="KQL11842"/>
    </source>
</evidence>
<protein>
    <submittedName>
        <fullName evidence="1">Uncharacterized protein</fullName>
    </submittedName>
</protein>
<dbReference type="Gramene" id="KQL11842">
    <property type="protein sequence ID" value="KQL11842"/>
    <property type="gene ID" value="SETIT_008865mg"/>
</dbReference>
<reference evidence="1" key="2">
    <citation type="submission" date="2018-08" db="UniProtKB">
        <authorList>
            <consortium name="EnsemblPlants"/>
        </authorList>
    </citation>
    <scope>IDENTIFICATION</scope>
    <source>
        <strain evidence="1">Yugu1</strain>
    </source>
</reference>
<dbReference type="AlphaFoldDB" id="K3Y3S7"/>
<organism evidence="1 2">
    <name type="scientific">Setaria italica</name>
    <name type="common">Foxtail millet</name>
    <name type="synonym">Panicum italicum</name>
    <dbReference type="NCBI Taxonomy" id="4555"/>
    <lineage>
        <taxon>Eukaryota</taxon>
        <taxon>Viridiplantae</taxon>
        <taxon>Streptophyta</taxon>
        <taxon>Embryophyta</taxon>
        <taxon>Tracheophyta</taxon>
        <taxon>Spermatophyta</taxon>
        <taxon>Magnoliopsida</taxon>
        <taxon>Liliopsida</taxon>
        <taxon>Poales</taxon>
        <taxon>Poaceae</taxon>
        <taxon>PACMAD clade</taxon>
        <taxon>Panicoideae</taxon>
        <taxon>Panicodae</taxon>
        <taxon>Paniceae</taxon>
        <taxon>Cenchrinae</taxon>
        <taxon>Setaria</taxon>
    </lineage>
</organism>
<dbReference type="InParanoid" id="K3Y3S7"/>
<accession>K3Y3S7</accession>
<keyword evidence="2" id="KW-1185">Reference proteome</keyword>
<name>K3Y3S7_SETIT</name>
<dbReference type="Proteomes" id="UP000004995">
    <property type="component" value="Unassembled WGS sequence"/>
</dbReference>
<proteinExistence type="predicted"/>
<reference evidence="2" key="1">
    <citation type="journal article" date="2012" name="Nat. Biotechnol.">
        <title>Reference genome sequence of the model plant Setaria.</title>
        <authorList>
            <person name="Bennetzen J.L."/>
            <person name="Schmutz J."/>
            <person name="Wang H."/>
            <person name="Percifield R."/>
            <person name="Hawkins J."/>
            <person name="Pontaroli A.C."/>
            <person name="Estep M."/>
            <person name="Feng L."/>
            <person name="Vaughn J.N."/>
            <person name="Grimwood J."/>
            <person name="Jenkins J."/>
            <person name="Barry K."/>
            <person name="Lindquist E."/>
            <person name="Hellsten U."/>
            <person name="Deshpande S."/>
            <person name="Wang X."/>
            <person name="Wu X."/>
            <person name="Mitros T."/>
            <person name="Triplett J."/>
            <person name="Yang X."/>
            <person name="Ye C.Y."/>
            <person name="Mauro-Herrera M."/>
            <person name="Wang L."/>
            <person name="Li P."/>
            <person name="Sharma M."/>
            <person name="Sharma R."/>
            <person name="Ronald P.C."/>
            <person name="Panaud O."/>
            <person name="Kellogg E.A."/>
            <person name="Brutnell T.P."/>
            <person name="Doust A.N."/>
            <person name="Tuskan G.A."/>
            <person name="Rokhsar D."/>
            <person name="Devos K.M."/>
        </authorList>
    </citation>
    <scope>NUCLEOTIDE SEQUENCE [LARGE SCALE GENOMIC DNA]</scope>
    <source>
        <strain evidence="2">cv. Yugu1</strain>
    </source>
</reference>